<dbReference type="EMBL" id="LRVM01000001">
    <property type="protein sequence ID" value="KXL54488.1"/>
    <property type="molecule type" value="Genomic_DNA"/>
</dbReference>
<evidence type="ECO:0000313" key="2">
    <source>
        <dbReference type="Proteomes" id="UP000070539"/>
    </source>
</evidence>
<reference evidence="1 2" key="1">
    <citation type="submission" date="2016-01" db="EMBL/GenBank/DDBJ databases">
        <title>Genome sequence of Clostridium neopropionicum X4, DSM-3847.</title>
        <authorList>
            <person name="Poehlein A."/>
            <person name="Beck M.H."/>
            <person name="Bengelsdorf F.R."/>
            <person name="Daniel R."/>
            <person name="Duerre P."/>
        </authorList>
    </citation>
    <scope>NUCLEOTIDE SEQUENCE [LARGE SCALE GENOMIC DNA]</scope>
    <source>
        <strain evidence="1 2">DSM-3847</strain>
    </source>
</reference>
<gene>
    <name evidence="1" type="ORF">CLNEO_05940</name>
</gene>
<organism evidence="1 2">
    <name type="scientific">Anaerotignum neopropionicum</name>
    <dbReference type="NCBI Taxonomy" id="36847"/>
    <lineage>
        <taxon>Bacteria</taxon>
        <taxon>Bacillati</taxon>
        <taxon>Bacillota</taxon>
        <taxon>Clostridia</taxon>
        <taxon>Lachnospirales</taxon>
        <taxon>Anaerotignaceae</taxon>
        <taxon>Anaerotignum</taxon>
    </lineage>
</organism>
<keyword evidence="2" id="KW-1185">Reference proteome</keyword>
<evidence type="ECO:0000313" key="1">
    <source>
        <dbReference type="EMBL" id="KXL54488.1"/>
    </source>
</evidence>
<dbReference type="AlphaFoldDB" id="A0A136WIT9"/>
<sequence>MNALKEKFANIEVKPNAKTMEEVVAYIEEQWKAQRVKIKESEYVAHYKNAMEFMRQMGKSTEGVQEEIRRYALPNKICVVLGMKSEYMTAENGMKYYQALTLIKGLTQEDIDTQNDRWLQYMILLDMQKDWDVKEAEYKAYMAAEKAEGQA</sequence>
<dbReference type="Proteomes" id="UP000070539">
    <property type="component" value="Unassembled WGS sequence"/>
</dbReference>
<protein>
    <submittedName>
        <fullName evidence="1">Uncharacterized protein</fullName>
    </submittedName>
</protein>
<proteinExistence type="predicted"/>
<dbReference type="OrthoDB" id="2061825at2"/>
<dbReference type="RefSeq" id="WP_066084175.1">
    <property type="nucleotide sequence ID" value="NZ_LRVM01000001.1"/>
</dbReference>
<comment type="caution">
    <text evidence="1">The sequence shown here is derived from an EMBL/GenBank/DDBJ whole genome shotgun (WGS) entry which is preliminary data.</text>
</comment>
<accession>A0A136WIT9</accession>
<name>A0A136WIT9_9FIRM</name>